<reference evidence="2 3" key="1">
    <citation type="submission" date="2023-03" db="EMBL/GenBank/DDBJ databases">
        <title>High recombination rates correlate with genetic variation in Cardiocondyla obscurior ants.</title>
        <authorList>
            <person name="Errbii M."/>
        </authorList>
    </citation>
    <scope>NUCLEOTIDE SEQUENCE [LARGE SCALE GENOMIC DNA]</scope>
    <source>
        <strain evidence="2">Alpha-2009</strain>
        <tissue evidence="2">Whole body</tissue>
    </source>
</reference>
<keyword evidence="1" id="KW-1133">Transmembrane helix</keyword>
<dbReference type="Proteomes" id="UP001430953">
    <property type="component" value="Unassembled WGS sequence"/>
</dbReference>
<evidence type="ECO:0000313" key="3">
    <source>
        <dbReference type="Proteomes" id="UP001430953"/>
    </source>
</evidence>
<gene>
    <name evidence="2" type="ORF">PUN28_009859</name>
</gene>
<name>A0AAW2FQT4_9HYME</name>
<evidence type="ECO:0000313" key="2">
    <source>
        <dbReference type="EMBL" id="KAL0116482.1"/>
    </source>
</evidence>
<keyword evidence="1" id="KW-0472">Membrane</keyword>
<keyword evidence="1" id="KW-0812">Transmembrane</keyword>
<comment type="caution">
    <text evidence="2">The sequence shown here is derived from an EMBL/GenBank/DDBJ whole genome shotgun (WGS) entry which is preliminary data.</text>
</comment>
<accession>A0AAW2FQT4</accession>
<evidence type="ECO:0000256" key="1">
    <source>
        <dbReference type="SAM" id="Phobius"/>
    </source>
</evidence>
<feature type="transmembrane region" description="Helical" evidence="1">
    <location>
        <begin position="39"/>
        <end position="61"/>
    </location>
</feature>
<proteinExistence type="predicted"/>
<organism evidence="2 3">
    <name type="scientific">Cardiocondyla obscurior</name>
    <dbReference type="NCBI Taxonomy" id="286306"/>
    <lineage>
        <taxon>Eukaryota</taxon>
        <taxon>Metazoa</taxon>
        <taxon>Ecdysozoa</taxon>
        <taxon>Arthropoda</taxon>
        <taxon>Hexapoda</taxon>
        <taxon>Insecta</taxon>
        <taxon>Pterygota</taxon>
        <taxon>Neoptera</taxon>
        <taxon>Endopterygota</taxon>
        <taxon>Hymenoptera</taxon>
        <taxon>Apocrita</taxon>
        <taxon>Aculeata</taxon>
        <taxon>Formicoidea</taxon>
        <taxon>Formicidae</taxon>
        <taxon>Myrmicinae</taxon>
        <taxon>Cardiocondyla</taxon>
    </lineage>
</organism>
<keyword evidence="3" id="KW-1185">Reference proteome</keyword>
<sequence length="154" mass="18119">MWRVVYYETGVISLSSERNVFVTPRTCVSYYLTPPRARARLRACIYVYLCMYVYTCLYVHIYNKSRHWILFNLPPQKGYASRGKGRSVTNARDIGCWLSNVRNGRSERSLRRILYSQQLYLYALHRIYVAKLLSFSLIFHFSVMEKGLFSTAAT</sequence>
<dbReference type="AlphaFoldDB" id="A0AAW2FQT4"/>
<feature type="transmembrane region" description="Helical" evidence="1">
    <location>
        <begin position="119"/>
        <end position="141"/>
    </location>
</feature>
<dbReference type="EMBL" id="JADYXP020000009">
    <property type="protein sequence ID" value="KAL0116482.1"/>
    <property type="molecule type" value="Genomic_DNA"/>
</dbReference>
<protein>
    <submittedName>
        <fullName evidence="2">Uncharacterized protein</fullName>
    </submittedName>
</protein>